<feature type="compositionally biased region" description="Pro residues" evidence="1">
    <location>
        <begin position="247"/>
        <end position="268"/>
    </location>
</feature>
<keyword evidence="2" id="KW-0812">Transmembrane</keyword>
<feature type="transmembrane region" description="Helical" evidence="2">
    <location>
        <begin position="766"/>
        <end position="783"/>
    </location>
</feature>
<feature type="transmembrane region" description="Helical" evidence="2">
    <location>
        <begin position="732"/>
        <end position="754"/>
    </location>
</feature>
<comment type="caution">
    <text evidence="4">The sequence shown here is derived from an EMBL/GenBank/DDBJ whole genome shotgun (WGS) entry which is preliminary data.</text>
</comment>
<feature type="transmembrane region" description="Helical" evidence="2">
    <location>
        <begin position="448"/>
        <end position="470"/>
    </location>
</feature>
<dbReference type="EMBL" id="VDUX01000005">
    <property type="protein sequence ID" value="TXL58081.1"/>
    <property type="molecule type" value="Genomic_DNA"/>
</dbReference>
<feature type="transmembrane region" description="Helical" evidence="2">
    <location>
        <begin position="326"/>
        <end position="344"/>
    </location>
</feature>
<reference evidence="4 5" key="1">
    <citation type="submission" date="2019-06" db="EMBL/GenBank/DDBJ databases">
        <title>Aeromicrobium sp. nov., isolated from a maize field.</title>
        <authorList>
            <person name="Lin S.-Y."/>
            <person name="Tsai C.-F."/>
            <person name="Young C.-C."/>
        </authorList>
    </citation>
    <scope>NUCLEOTIDE SEQUENCE [LARGE SCALE GENOMIC DNA]</scope>
    <source>
        <strain evidence="4 5">CC-CFT486</strain>
    </source>
</reference>
<dbReference type="AlphaFoldDB" id="A0A5C8NGJ8"/>
<dbReference type="Proteomes" id="UP000321571">
    <property type="component" value="Unassembled WGS sequence"/>
</dbReference>
<feature type="chain" id="PRO_5039234857" evidence="3">
    <location>
        <begin position="21"/>
        <end position="784"/>
    </location>
</feature>
<feature type="transmembrane region" description="Helical" evidence="2">
    <location>
        <begin position="529"/>
        <end position="546"/>
    </location>
</feature>
<feature type="signal peptide" evidence="3">
    <location>
        <begin position="1"/>
        <end position="20"/>
    </location>
</feature>
<feature type="transmembrane region" description="Helical" evidence="2">
    <location>
        <begin position="653"/>
        <end position="678"/>
    </location>
</feature>
<evidence type="ECO:0000256" key="1">
    <source>
        <dbReference type="SAM" id="MobiDB-lite"/>
    </source>
</evidence>
<protein>
    <submittedName>
        <fullName evidence="4">Uncharacterized protein</fullName>
    </submittedName>
</protein>
<dbReference type="RefSeq" id="WP_147687055.1">
    <property type="nucleotide sequence ID" value="NZ_VDUX01000005.1"/>
</dbReference>
<feature type="compositionally biased region" description="Low complexity" evidence="1">
    <location>
        <begin position="300"/>
        <end position="316"/>
    </location>
</feature>
<accession>A0A5C8NGJ8</accession>
<keyword evidence="2" id="KW-0472">Membrane</keyword>
<keyword evidence="2" id="KW-1133">Transmembrane helix</keyword>
<evidence type="ECO:0000256" key="3">
    <source>
        <dbReference type="SAM" id="SignalP"/>
    </source>
</evidence>
<proteinExistence type="predicted"/>
<dbReference type="OrthoDB" id="3828294at2"/>
<evidence type="ECO:0000313" key="4">
    <source>
        <dbReference type="EMBL" id="TXL58081.1"/>
    </source>
</evidence>
<feature type="transmembrane region" description="Helical" evidence="2">
    <location>
        <begin position="567"/>
        <end position="586"/>
    </location>
</feature>
<name>A0A5C8NGJ8_9ACTN</name>
<evidence type="ECO:0000256" key="2">
    <source>
        <dbReference type="SAM" id="Phobius"/>
    </source>
</evidence>
<organism evidence="4 5">
    <name type="scientific">Aeromicrobium terrae</name>
    <dbReference type="NCBI Taxonomy" id="2498846"/>
    <lineage>
        <taxon>Bacteria</taxon>
        <taxon>Bacillati</taxon>
        <taxon>Actinomycetota</taxon>
        <taxon>Actinomycetes</taxon>
        <taxon>Propionibacteriales</taxon>
        <taxon>Nocardioidaceae</taxon>
        <taxon>Aeromicrobium</taxon>
    </lineage>
</organism>
<gene>
    <name evidence="4" type="ORF">FHP06_12225</name>
</gene>
<evidence type="ECO:0000313" key="5">
    <source>
        <dbReference type="Proteomes" id="UP000321571"/>
    </source>
</evidence>
<keyword evidence="3" id="KW-0732">Signal</keyword>
<feature type="transmembrane region" description="Helical" evidence="2">
    <location>
        <begin position="698"/>
        <end position="720"/>
    </location>
</feature>
<keyword evidence="5" id="KW-1185">Reference proteome</keyword>
<feature type="region of interest" description="Disordered" evidence="1">
    <location>
        <begin position="242"/>
        <end position="316"/>
    </location>
</feature>
<sequence>MRRWASVLAGLGVVCTVVLASLLPASAAAPEAPTVDGAPDIDVPFLADLWITGHRSVVTDGDEIVVEDEAGNLLAGCGTLQGLTFYQCQLRVFTSPELAGTTKDIRVVQVFADGSRSDATKVTLHFARSNLQRTTPPVIADDTITVEGYREMGEISVEWMLLRDDEPLFRAPRPCDVGDAESEQFVCTYVLEPQSSLSAPMSAPVRPAGLVLPMALPPGNYTAIVSEYSNITTLLDEITFHFDVDDPAPPPGPPDDPTPNPGPGPDDPATPDSVPIPLAPPPDTTPISDGPAPSDDETPSETSAEETPTTTKTKAAAPLVHSPDDVLRLLLLMLAGFAILYLVGPRGMVLPRRLAWASASGPPKHAERAGSGAAPLAATIAPDGEVDGAGDDAGRDNPFGLAWGDRSITWRTPGWKRADAASVAVPTNLSRRFPLIARVLADATYLRAALGVLWLLLPVAGVALGVAAASDSSATPLPPALGITAALLVLAVLDSTAGIVGFLVFAAVAVSRGGLTADGLSLGDGVRGLLGLAALWFVTPLVAAAARPLRRKSEPGHVYGWDRLGDVVIAALVSGWAVYGIVGGLGDLTRQDLAITDHAGALAWVAMAAVVGRYLVEELIAHGYPLRLDAVEATSMHEPTLVHQLRGIVIRAALVAFFAGAVIGSCWQLWVGVAIFAVPQLLALVGDAVPDVKRLASVLPRGVVAVLVMVLVGLAMANLIDSRFDGSERDALRAGFVLLAIPGAALEVLGIVGGDRGEPRWTWPRQLLGAVVVVVTTVLVATAL</sequence>